<evidence type="ECO:0000256" key="7">
    <source>
        <dbReference type="ARBA" id="ARBA00023224"/>
    </source>
</evidence>
<reference evidence="13 14" key="1">
    <citation type="submission" date="2021-06" db="EMBL/GenBank/DDBJ databases">
        <authorList>
            <person name="Sun Q."/>
            <person name="Li D."/>
        </authorList>
    </citation>
    <scope>NUCLEOTIDE SEQUENCE [LARGE SCALE GENOMIC DNA]</scope>
    <source>
        <strain evidence="13 14">MSJ-4</strain>
    </source>
</reference>
<evidence type="ECO:0000256" key="8">
    <source>
        <dbReference type="ARBA" id="ARBA00029447"/>
    </source>
</evidence>
<keyword evidence="7 9" id="KW-0807">Transducer</keyword>
<organism evidence="13 14">
    <name type="scientific">Clostridium simiarum</name>
    <dbReference type="NCBI Taxonomy" id="2841506"/>
    <lineage>
        <taxon>Bacteria</taxon>
        <taxon>Bacillati</taxon>
        <taxon>Bacillota</taxon>
        <taxon>Clostridia</taxon>
        <taxon>Eubacteriales</taxon>
        <taxon>Clostridiaceae</taxon>
        <taxon>Clostridium</taxon>
    </lineage>
</organism>
<keyword evidence="14" id="KW-1185">Reference proteome</keyword>
<name>A0ABS6F0L4_9CLOT</name>
<dbReference type="CDD" id="cd12912">
    <property type="entry name" value="PDC2_MCP_like"/>
    <property type="match status" value="1"/>
</dbReference>
<evidence type="ECO:0000256" key="9">
    <source>
        <dbReference type="PROSITE-ProRule" id="PRU00284"/>
    </source>
</evidence>
<evidence type="ECO:0000256" key="10">
    <source>
        <dbReference type="SAM" id="Phobius"/>
    </source>
</evidence>
<sequence>MSIKKKISILTVVSVLVSILFASVITYIFTSKSINTLSKDDMKALSYSAKNSIELVVEKEKANVARLSSHKMVYDFFNYYGDKNSQEYKTLGLSLNNLLKDHTLKQGNLEHTFIVDNKGIIVADDDEALIGKDINDRSYSKATLESNGAQIVSETMISKSTNAPIVVFTSPIMSDGKILGYVGAAVKGETLNGYLKDVKVSSSPSSYTYLVDEKGNIIYHPIKEKISKPVENDKIKALVGKKEKDMEGLDNIVNYVFKGNKKIAVYDIVPSTNWILVISADVEEVNKPVLVLEKILLGANVFIVIIVVLIGLMVSTKISKPILEISKLVDNTAKLDLSYKKEYDKYLGRKDEIGLMFNAIANMRTSLSEIINNLLKASNSINSNAILVKDLTDVLKREADKTAEETEQLSAGMEESAATIEEISASSGEMELAVVTMADKANEGAEKTNSISERANGLKVETINSKKHSSEIYHKVKDDLEKAMEGSKAVGQIEVLSKAILEISSQTNLLALNAAIEAARAGEAGKGFAVVADEVRRLAEESTRIVGNIQSVVENVTRSVENLNISSIQMLKYIDEEVREDYNKFIGVGDKYNEDADHLNKFMMDFSSLSEELNASISGIVKAIGEMANTINEGATGVTTISTKTMDIVESIQGIKNSAEDNLNSAEILKSITEKFIL</sequence>
<evidence type="ECO:0000256" key="4">
    <source>
        <dbReference type="ARBA" id="ARBA00022692"/>
    </source>
</evidence>
<dbReference type="PANTHER" id="PTHR32089">
    <property type="entry name" value="METHYL-ACCEPTING CHEMOTAXIS PROTEIN MCPB"/>
    <property type="match status" value="1"/>
</dbReference>
<keyword evidence="4 10" id="KW-0812">Transmembrane</keyword>
<dbReference type="PROSITE" id="PS50885">
    <property type="entry name" value="HAMP"/>
    <property type="match status" value="1"/>
</dbReference>
<comment type="caution">
    <text evidence="13">The sequence shown here is derived from an EMBL/GenBank/DDBJ whole genome shotgun (WGS) entry which is preliminary data.</text>
</comment>
<feature type="domain" description="HAMP" evidence="12">
    <location>
        <begin position="316"/>
        <end position="372"/>
    </location>
</feature>
<evidence type="ECO:0000259" key="12">
    <source>
        <dbReference type="PROSITE" id="PS50885"/>
    </source>
</evidence>
<evidence type="ECO:0000256" key="1">
    <source>
        <dbReference type="ARBA" id="ARBA00004651"/>
    </source>
</evidence>
<keyword evidence="6 10" id="KW-0472">Membrane</keyword>
<keyword evidence="2" id="KW-1003">Cell membrane</keyword>
<dbReference type="RefSeq" id="WP_216456176.1">
    <property type="nucleotide sequence ID" value="NZ_JAHLQL010000001.1"/>
</dbReference>
<comment type="subcellular location">
    <subcellularLocation>
        <location evidence="1">Cell membrane</location>
        <topology evidence="1">Multi-pass membrane protein</topology>
    </subcellularLocation>
</comment>
<feature type="transmembrane region" description="Helical" evidence="10">
    <location>
        <begin position="7"/>
        <end position="29"/>
    </location>
</feature>
<evidence type="ECO:0000256" key="2">
    <source>
        <dbReference type="ARBA" id="ARBA00022475"/>
    </source>
</evidence>
<accession>A0ABS6F0L4</accession>
<evidence type="ECO:0000313" key="14">
    <source>
        <dbReference type="Proteomes" id="UP000736583"/>
    </source>
</evidence>
<evidence type="ECO:0000256" key="6">
    <source>
        <dbReference type="ARBA" id="ARBA00023136"/>
    </source>
</evidence>
<keyword evidence="5 10" id="KW-1133">Transmembrane helix</keyword>
<dbReference type="Pfam" id="PF02743">
    <property type="entry name" value="dCache_1"/>
    <property type="match status" value="1"/>
</dbReference>
<evidence type="ECO:0000256" key="3">
    <source>
        <dbReference type="ARBA" id="ARBA00022500"/>
    </source>
</evidence>
<comment type="similarity">
    <text evidence="8">Belongs to the methyl-accepting chemotaxis (MCP) protein family.</text>
</comment>
<dbReference type="Pfam" id="PF00015">
    <property type="entry name" value="MCPsignal"/>
    <property type="match status" value="1"/>
</dbReference>
<dbReference type="PROSITE" id="PS50111">
    <property type="entry name" value="CHEMOTAXIS_TRANSDUC_2"/>
    <property type="match status" value="1"/>
</dbReference>
<dbReference type="SMART" id="SM00283">
    <property type="entry name" value="MA"/>
    <property type="match status" value="1"/>
</dbReference>
<evidence type="ECO:0000256" key="5">
    <source>
        <dbReference type="ARBA" id="ARBA00022989"/>
    </source>
</evidence>
<dbReference type="CDD" id="cd12914">
    <property type="entry name" value="PDC1_DGC_like"/>
    <property type="match status" value="1"/>
</dbReference>
<dbReference type="Proteomes" id="UP000736583">
    <property type="component" value="Unassembled WGS sequence"/>
</dbReference>
<dbReference type="InterPro" id="IPR003660">
    <property type="entry name" value="HAMP_dom"/>
</dbReference>
<gene>
    <name evidence="13" type="ORF">KQI89_05220</name>
</gene>
<keyword evidence="3" id="KW-0145">Chemotaxis</keyword>
<evidence type="ECO:0000313" key="13">
    <source>
        <dbReference type="EMBL" id="MBU5591158.1"/>
    </source>
</evidence>
<evidence type="ECO:0000259" key="11">
    <source>
        <dbReference type="PROSITE" id="PS50111"/>
    </source>
</evidence>
<dbReference type="InterPro" id="IPR033479">
    <property type="entry name" value="dCache_1"/>
</dbReference>
<feature type="domain" description="Methyl-accepting transducer" evidence="11">
    <location>
        <begin position="391"/>
        <end position="642"/>
    </location>
</feature>
<dbReference type="InterPro" id="IPR004089">
    <property type="entry name" value="MCPsignal_dom"/>
</dbReference>
<protein>
    <submittedName>
        <fullName evidence="13">Methyl-accepting chemotaxis protein</fullName>
    </submittedName>
</protein>
<dbReference type="EMBL" id="JAHLQL010000001">
    <property type="protein sequence ID" value="MBU5591158.1"/>
    <property type="molecule type" value="Genomic_DNA"/>
</dbReference>
<dbReference type="PANTHER" id="PTHR32089:SF112">
    <property type="entry name" value="LYSOZYME-LIKE PROTEIN-RELATED"/>
    <property type="match status" value="1"/>
</dbReference>
<proteinExistence type="inferred from homology"/>